<keyword evidence="4 8" id="KW-0812">Transmembrane</keyword>
<evidence type="ECO:0000256" key="6">
    <source>
        <dbReference type="ARBA" id="ARBA00023136"/>
    </source>
</evidence>
<proteinExistence type="predicted"/>
<dbReference type="GO" id="GO:0005737">
    <property type="term" value="C:cytoplasm"/>
    <property type="evidence" value="ECO:0007669"/>
    <property type="project" value="UniProtKB-SubCell"/>
</dbReference>
<feature type="signal peptide" evidence="9">
    <location>
        <begin position="1"/>
        <end position="22"/>
    </location>
</feature>
<gene>
    <name evidence="10" type="primary">tmem196</name>
</gene>
<feature type="transmembrane region" description="Helical" evidence="8">
    <location>
        <begin position="73"/>
        <end position="91"/>
    </location>
</feature>
<keyword evidence="11" id="KW-1185">Reference proteome</keyword>
<evidence type="ECO:0000256" key="8">
    <source>
        <dbReference type="SAM" id="Phobius"/>
    </source>
</evidence>
<evidence type="ECO:0000313" key="11">
    <source>
        <dbReference type="Proteomes" id="UP000472277"/>
    </source>
</evidence>
<dbReference type="Ensembl" id="ENSSTUT00000097365.1">
    <property type="protein sequence ID" value="ENSSTUP00000091514.1"/>
    <property type="gene ID" value="ENSSTUG00000040231.1"/>
</dbReference>
<evidence type="ECO:0000256" key="2">
    <source>
        <dbReference type="ARBA" id="ARBA00004496"/>
    </source>
</evidence>
<accession>A0A674D7F8</accession>
<sequence length="247" mass="27240">MCSSRKILWSLLLLSVLEVGLGVSSIVLGAVGLSRVREEHKPQQGDASPIWSGLCFLICGMCGVLCARKRTGLIMILFSACCICGLIGGILNFQFVRALSRRPDSLRSLHLAAMTIACLGISSCTLSTWLTCRLASSEQQRMFLEREHSLHHSHEMAEKEPYTHGSFVRNKHTLTCMRAHTLLLISPNLCVCVCVLSCVHACMSVFLTGDPGQLQQRDSPDLLQQQHHLSLTTDTHCCSDNRHSLLP</sequence>
<keyword evidence="6 8" id="KW-0472">Membrane</keyword>
<protein>
    <recommendedName>
        <fullName evidence="7">Transmembrane protein 196</fullName>
    </recommendedName>
</protein>
<dbReference type="GeneTree" id="ENSGT00940000163281"/>
<keyword evidence="5 8" id="KW-1133">Transmembrane helix</keyword>
<name>A0A674D7F8_SALTR</name>
<evidence type="ECO:0000256" key="9">
    <source>
        <dbReference type="SAM" id="SignalP"/>
    </source>
</evidence>
<feature type="transmembrane region" description="Helical" evidence="8">
    <location>
        <begin position="181"/>
        <end position="207"/>
    </location>
</feature>
<feature type="transmembrane region" description="Helical" evidence="8">
    <location>
        <begin position="111"/>
        <end position="132"/>
    </location>
</feature>
<comment type="subcellular location">
    <subcellularLocation>
        <location evidence="2">Cytoplasm</location>
    </subcellularLocation>
    <subcellularLocation>
        <location evidence="1">Membrane</location>
        <topology evidence="1">Multi-pass membrane protein</topology>
    </subcellularLocation>
</comment>
<feature type="chain" id="PRO_5025354122" description="Transmembrane protein 196" evidence="9">
    <location>
        <begin position="23"/>
        <end position="247"/>
    </location>
</feature>
<dbReference type="AlphaFoldDB" id="A0A674D7F8"/>
<evidence type="ECO:0000313" key="10">
    <source>
        <dbReference type="Ensembl" id="ENSSTUP00000091514.1"/>
    </source>
</evidence>
<dbReference type="Proteomes" id="UP000472277">
    <property type="component" value="Chromosome 34"/>
</dbReference>
<feature type="transmembrane region" description="Helical" evidence="8">
    <location>
        <begin position="48"/>
        <end position="66"/>
    </location>
</feature>
<reference evidence="10" key="1">
    <citation type="submission" date="2025-08" db="UniProtKB">
        <authorList>
            <consortium name="Ensembl"/>
        </authorList>
    </citation>
    <scope>IDENTIFICATION</scope>
</reference>
<keyword evidence="9" id="KW-0732">Signal</keyword>
<dbReference type="PANTHER" id="PTHR28681:SF1">
    <property type="entry name" value="TRANSMEMBRANE PROTEIN 196"/>
    <property type="match status" value="1"/>
</dbReference>
<dbReference type="InterPro" id="IPR037661">
    <property type="entry name" value="TMEM196"/>
</dbReference>
<reference evidence="10" key="2">
    <citation type="submission" date="2025-09" db="UniProtKB">
        <authorList>
            <consortium name="Ensembl"/>
        </authorList>
    </citation>
    <scope>IDENTIFICATION</scope>
</reference>
<evidence type="ECO:0000256" key="3">
    <source>
        <dbReference type="ARBA" id="ARBA00022490"/>
    </source>
</evidence>
<evidence type="ECO:0000256" key="7">
    <source>
        <dbReference type="ARBA" id="ARBA00044525"/>
    </source>
</evidence>
<organism evidence="10 11">
    <name type="scientific">Salmo trutta</name>
    <name type="common">Brown trout</name>
    <dbReference type="NCBI Taxonomy" id="8032"/>
    <lineage>
        <taxon>Eukaryota</taxon>
        <taxon>Metazoa</taxon>
        <taxon>Chordata</taxon>
        <taxon>Craniata</taxon>
        <taxon>Vertebrata</taxon>
        <taxon>Euteleostomi</taxon>
        <taxon>Actinopterygii</taxon>
        <taxon>Neopterygii</taxon>
        <taxon>Teleostei</taxon>
        <taxon>Protacanthopterygii</taxon>
        <taxon>Salmoniformes</taxon>
        <taxon>Salmonidae</taxon>
        <taxon>Salmoninae</taxon>
        <taxon>Salmo</taxon>
    </lineage>
</organism>
<evidence type="ECO:0000256" key="1">
    <source>
        <dbReference type="ARBA" id="ARBA00004141"/>
    </source>
</evidence>
<keyword evidence="3" id="KW-0963">Cytoplasm</keyword>
<dbReference type="GO" id="GO:0016020">
    <property type="term" value="C:membrane"/>
    <property type="evidence" value="ECO:0007669"/>
    <property type="project" value="UniProtKB-SubCell"/>
</dbReference>
<dbReference type="PANTHER" id="PTHR28681">
    <property type="entry name" value="TRANSMEMBRANE PROTEIN 196"/>
    <property type="match status" value="1"/>
</dbReference>
<evidence type="ECO:0000256" key="5">
    <source>
        <dbReference type="ARBA" id="ARBA00022989"/>
    </source>
</evidence>
<dbReference type="InParanoid" id="A0A674D7F8"/>
<evidence type="ECO:0000256" key="4">
    <source>
        <dbReference type="ARBA" id="ARBA00022692"/>
    </source>
</evidence>